<keyword evidence="5 6" id="KW-0472">Membrane</keyword>
<dbReference type="PANTHER" id="PTHR46795">
    <property type="entry name" value="ABC TRANSPORTER PERMEASE-RELATED-RELATED"/>
    <property type="match status" value="1"/>
</dbReference>
<accession>A0A644VX43</accession>
<dbReference type="InterPro" id="IPR052536">
    <property type="entry name" value="ABC-4_Integral_Memb_Prot"/>
</dbReference>
<dbReference type="GO" id="GO:0005886">
    <property type="term" value="C:plasma membrane"/>
    <property type="evidence" value="ECO:0007669"/>
    <property type="project" value="UniProtKB-SubCell"/>
</dbReference>
<evidence type="ECO:0000256" key="6">
    <source>
        <dbReference type="SAM" id="Phobius"/>
    </source>
</evidence>
<dbReference type="PIRSF" id="PIRSF018968">
    <property type="entry name" value="ABC_permease_BceB"/>
    <property type="match status" value="1"/>
</dbReference>
<evidence type="ECO:0000256" key="5">
    <source>
        <dbReference type="ARBA" id="ARBA00023136"/>
    </source>
</evidence>
<protein>
    <submittedName>
        <fullName evidence="8">ABC transporter permease protein YxdM</fullName>
    </submittedName>
</protein>
<dbReference type="PANTHER" id="PTHR46795:SF3">
    <property type="entry name" value="ABC TRANSPORTER PERMEASE"/>
    <property type="match status" value="1"/>
</dbReference>
<proteinExistence type="predicted"/>
<dbReference type="GO" id="GO:0055085">
    <property type="term" value="P:transmembrane transport"/>
    <property type="evidence" value="ECO:0007669"/>
    <property type="project" value="InterPro"/>
</dbReference>
<feature type="transmembrane region" description="Helical" evidence="6">
    <location>
        <begin position="57"/>
        <end position="77"/>
    </location>
</feature>
<feature type="transmembrane region" description="Helical" evidence="6">
    <location>
        <begin position="17"/>
        <end position="37"/>
    </location>
</feature>
<feature type="transmembrane region" description="Helical" evidence="6">
    <location>
        <begin position="598"/>
        <end position="623"/>
    </location>
</feature>
<feature type="transmembrane region" description="Helical" evidence="6">
    <location>
        <begin position="567"/>
        <end position="586"/>
    </location>
</feature>
<dbReference type="Pfam" id="PF02687">
    <property type="entry name" value="FtsX"/>
    <property type="match status" value="2"/>
</dbReference>
<comment type="subcellular location">
    <subcellularLocation>
        <location evidence="1">Cell membrane</location>
        <topology evidence="1">Multi-pass membrane protein</topology>
    </subcellularLocation>
</comment>
<keyword evidence="3 6" id="KW-0812">Transmembrane</keyword>
<evidence type="ECO:0000256" key="1">
    <source>
        <dbReference type="ARBA" id="ARBA00004651"/>
    </source>
</evidence>
<name>A0A644VX43_9ZZZZ</name>
<evidence type="ECO:0000256" key="2">
    <source>
        <dbReference type="ARBA" id="ARBA00022475"/>
    </source>
</evidence>
<reference evidence="8" key="1">
    <citation type="submission" date="2019-08" db="EMBL/GenBank/DDBJ databases">
        <authorList>
            <person name="Kucharzyk K."/>
            <person name="Murdoch R.W."/>
            <person name="Higgins S."/>
            <person name="Loffler F."/>
        </authorList>
    </citation>
    <scope>NUCLEOTIDE SEQUENCE</scope>
</reference>
<feature type="domain" description="ABC3 transporter permease C-terminal" evidence="7">
    <location>
        <begin position="518"/>
        <end position="620"/>
    </location>
</feature>
<evidence type="ECO:0000313" key="8">
    <source>
        <dbReference type="EMBL" id="MPL95981.1"/>
    </source>
</evidence>
<feature type="transmembrane region" description="Helical" evidence="6">
    <location>
        <begin position="155"/>
        <end position="178"/>
    </location>
</feature>
<evidence type="ECO:0000256" key="4">
    <source>
        <dbReference type="ARBA" id="ARBA00022989"/>
    </source>
</evidence>
<feature type="transmembrane region" description="Helical" evidence="6">
    <location>
        <begin position="280"/>
        <end position="303"/>
    </location>
</feature>
<evidence type="ECO:0000259" key="7">
    <source>
        <dbReference type="Pfam" id="PF02687"/>
    </source>
</evidence>
<dbReference type="AlphaFoldDB" id="A0A644VX43"/>
<feature type="transmembrane region" description="Helical" evidence="6">
    <location>
        <begin position="89"/>
        <end position="107"/>
    </location>
</feature>
<dbReference type="InterPro" id="IPR003838">
    <property type="entry name" value="ABC3_permease_C"/>
</dbReference>
<organism evidence="8">
    <name type="scientific">bioreactor metagenome</name>
    <dbReference type="NCBI Taxonomy" id="1076179"/>
    <lineage>
        <taxon>unclassified sequences</taxon>
        <taxon>metagenomes</taxon>
        <taxon>ecological metagenomes</taxon>
    </lineage>
</organism>
<gene>
    <name evidence="8" type="primary">yxdM_2</name>
    <name evidence="8" type="ORF">SDC9_42155</name>
</gene>
<feature type="transmembrane region" description="Helical" evidence="6">
    <location>
        <begin position="198"/>
        <end position="218"/>
    </location>
</feature>
<feature type="transmembrane region" description="Helical" evidence="6">
    <location>
        <begin position="119"/>
        <end position="140"/>
    </location>
</feature>
<feature type="transmembrane region" description="Helical" evidence="6">
    <location>
        <begin position="230"/>
        <end position="254"/>
    </location>
</feature>
<keyword evidence="2" id="KW-1003">Cell membrane</keyword>
<keyword evidence="4 6" id="KW-1133">Transmembrane helix</keyword>
<evidence type="ECO:0000256" key="3">
    <source>
        <dbReference type="ARBA" id="ARBA00022692"/>
    </source>
</evidence>
<dbReference type="EMBL" id="VSSQ01000489">
    <property type="protein sequence ID" value="MPL95981.1"/>
    <property type="molecule type" value="Genomic_DNA"/>
</dbReference>
<feature type="domain" description="ABC3 transporter permease C-terminal" evidence="7">
    <location>
        <begin position="61"/>
        <end position="178"/>
    </location>
</feature>
<dbReference type="InterPro" id="IPR027022">
    <property type="entry name" value="ABC_permease_BceB-typ"/>
</dbReference>
<comment type="caution">
    <text evidence="8">The sequence shown here is derived from an EMBL/GenBank/DDBJ whole genome shotgun (WGS) entry which is preliminary data.</text>
</comment>
<sequence length="632" mass="71943">MSVFNIAYNNFKNNIKVYTMFFISMIFSVVVLSNFLIMMNGDAMKVLGDMNEEYSKLILQVITVILVIFMFFFIWYASNIFLRNRKKEIGIYAFMGLDSSVIGKIYFIEMMLIGVSASLIGTIIGVVLSKFFQIIVFKIADFNIDVTFNVSINSIIYTVLIFMCIFLFMSIKGFISIVRSKIVDLLNASKKQEKMPKVNFLIYIVAIISLVLIGYGYYLVNKEATDALKTLILVCIGTYGLFGAVFQVVFNLLINKKSILYKGANIITINNLAYRFKKNYTVYATIAILTATTTTVLGTAFSMKKTYENSQRNITLYSLAISSKDEFNSEEVANKLKEIGEEKYSLETKVLKIKSTLKDVPQYENDEYIVVSYDNLSNILKGNGDEKDLVKFNEEMVQGNNAIYIERPGTLMSLLSNIKDVTLNDVKFNISESTRIRIFGEALNYVTIIVNNDEYEKLRETATEINFYGIKIENEENIINVIEEIGKNLNLETTQGFYGQYELKTIEWVKFVYAIGGFLFLVMVLAEASIIYIKIYSDANEDKQKYKTLLNIGASKKDISKSISREVALFYFIPLAVGSIHSYFAINVLADFMKENLNFVYLLSLLICIAIFIVNCIISIMGFKKIIGTKKN</sequence>
<feature type="transmembrane region" description="Helical" evidence="6">
    <location>
        <begin position="511"/>
        <end position="533"/>
    </location>
</feature>